<accession>A0A017RTD9</accession>
<reference evidence="1 2" key="1">
    <citation type="journal article" date="2014" name="Genome Announc.">
        <title>Draft Genome Sequence of Fervidicella metallireducens Strain AeBT, an Iron-Reducing Thermoanaerobe from the Great Artesian Basin.</title>
        <authorList>
            <person name="Patel B.K."/>
        </authorList>
    </citation>
    <scope>NUCLEOTIDE SEQUENCE [LARGE SCALE GENOMIC DNA]</scope>
    <source>
        <strain evidence="1 2">AeB</strain>
    </source>
</reference>
<keyword evidence="2" id="KW-1185">Reference proteome</keyword>
<name>A0A017RTD9_9CLOT</name>
<dbReference type="Proteomes" id="UP000019681">
    <property type="component" value="Unassembled WGS sequence"/>
</dbReference>
<protein>
    <submittedName>
        <fullName evidence="1">Uncharacterized protein</fullName>
    </submittedName>
</protein>
<evidence type="ECO:0000313" key="1">
    <source>
        <dbReference type="EMBL" id="EYE88003.1"/>
    </source>
</evidence>
<sequence length="83" mass="9552">MTDINLVLAEELERLAAEYRAKAKNHTINDQISIQDISMVLTEKMKKGKITEIKALLRKYGAEKLIEVKLEDYADIFEDAKKI</sequence>
<dbReference type="EMBL" id="AZQP01000031">
    <property type="protein sequence ID" value="EYE88003.1"/>
    <property type="molecule type" value="Genomic_DNA"/>
</dbReference>
<comment type="caution">
    <text evidence="1">The sequence shown here is derived from an EMBL/GenBank/DDBJ whole genome shotgun (WGS) entry which is preliminary data.</text>
</comment>
<dbReference type="STRING" id="1403537.Q428_10115"/>
<dbReference type="RefSeq" id="WP_035380424.1">
    <property type="nucleotide sequence ID" value="NZ_AZQP01000031.1"/>
</dbReference>
<proteinExistence type="predicted"/>
<gene>
    <name evidence="1" type="ORF">Q428_10115</name>
</gene>
<dbReference type="AlphaFoldDB" id="A0A017RTD9"/>
<organism evidence="1 2">
    <name type="scientific">Fervidicella metallireducens AeB</name>
    <dbReference type="NCBI Taxonomy" id="1403537"/>
    <lineage>
        <taxon>Bacteria</taxon>
        <taxon>Bacillati</taxon>
        <taxon>Bacillota</taxon>
        <taxon>Clostridia</taxon>
        <taxon>Eubacteriales</taxon>
        <taxon>Clostridiaceae</taxon>
        <taxon>Fervidicella</taxon>
    </lineage>
</organism>
<dbReference type="OrthoDB" id="1667378at2"/>
<evidence type="ECO:0000313" key="2">
    <source>
        <dbReference type="Proteomes" id="UP000019681"/>
    </source>
</evidence>